<dbReference type="Proteomes" id="UP000005850">
    <property type="component" value="Chromosome"/>
</dbReference>
<dbReference type="AlphaFoldDB" id="A0A075R5N8"/>
<dbReference type="Gene3D" id="1.10.287.1060">
    <property type="entry name" value="ESAT-6-like"/>
    <property type="match status" value="1"/>
</dbReference>
<evidence type="ECO:0000313" key="3">
    <source>
        <dbReference type="Proteomes" id="UP000005850"/>
    </source>
</evidence>
<accession>A0A075R5N8</accession>
<feature type="region of interest" description="Disordered" evidence="1">
    <location>
        <begin position="158"/>
        <end position="187"/>
    </location>
</feature>
<name>A0A075R5N8_BRELA</name>
<gene>
    <name evidence="2" type="ORF">BRLA_c028350</name>
</gene>
<reference evidence="2 3" key="1">
    <citation type="journal article" date="2011" name="J. Bacteriol.">
        <title>Genome sequence of Brevibacillus laterosporus LMG 15441, a pathogen of invertebrates.</title>
        <authorList>
            <person name="Djukic M."/>
            <person name="Poehlein A."/>
            <person name="Thurmer A."/>
            <person name="Daniel R."/>
        </authorList>
    </citation>
    <scope>NUCLEOTIDE SEQUENCE [LARGE SCALE GENOMIC DNA]</scope>
    <source>
        <strain evidence="2 3">LMG 15441</strain>
    </source>
</reference>
<dbReference type="InterPro" id="IPR022536">
    <property type="entry name" value="EspC"/>
</dbReference>
<dbReference type="GO" id="GO:0009306">
    <property type="term" value="P:protein secretion"/>
    <property type="evidence" value="ECO:0007669"/>
    <property type="project" value="InterPro"/>
</dbReference>
<dbReference type="STRING" id="1042163.BRLA_c028350"/>
<protein>
    <submittedName>
        <fullName evidence="2">Uncharacterized protein</fullName>
    </submittedName>
</protein>
<proteinExistence type="predicted"/>
<dbReference type="Pfam" id="PF10824">
    <property type="entry name" value="T7SS_ESX_EspC"/>
    <property type="match status" value="1"/>
</dbReference>
<organism evidence="2 3">
    <name type="scientific">Brevibacillus laterosporus LMG 15441</name>
    <dbReference type="NCBI Taxonomy" id="1042163"/>
    <lineage>
        <taxon>Bacteria</taxon>
        <taxon>Bacillati</taxon>
        <taxon>Bacillota</taxon>
        <taxon>Bacilli</taxon>
        <taxon>Bacillales</taxon>
        <taxon>Paenibacillaceae</taxon>
        <taxon>Brevibacillus</taxon>
    </lineage>
</organism>
<evidence type="ECO:0000313" key="2">
    <source>
        <dbReference type="EMBL" id="AIG27149.1"/>
    </source>
</evidence>
<dbReference type="EMBL" id="CP007806">
    <property type="protein sequence ID" value="AIG27149.1"/>
    <property type="molecule type" value="Genomic_DNA"/>
</dbReference>
<evidence type="ECO:0000256" key="1">
    <source>
        <dbReference type="SAM" id="MobiDB-lite"/>
    </source>
</evidence>
<dbReference type="RefSeq" id="WP_003335997.1">
    <property type="nucleotide sequence ID" value="NZ_CP007806.1"/>
</dbReference>
<dbReference type="HOGENOM" id="CLU_1445104_0_0_9"/>
<dbReference type="KEGG" id="blr:BRLA_c028350"/>
<keyword evidence="3" id="KW-1185">Reference proteome</keyword>
<sequence length="187" mass="21723">MSRILVHPHLLQELGHEYKRAAQEWNEIEGRLHHAMESLSWEIGQHTQLEDNWRAVRALMEQLQAHSNDLAKRLVESAERFQQVDRESAERLTMTIEQVRHQLREQGAVLGLTSSSRFFPQQDMQRHLATLGSTEELPMARFQFVRENIQFLDTSIHDGYSEDTNEDDQVQPSVSGLVKVSEKIPRS</sequence>